<dbReference type="OrthoDB" id="1668982at2759"/>
<dbReference type="InterPro" id="IPR003340">
    <property type="entry name" value="B3_DNA-bd"/>
</dbReference>
<keyword evidence="8" id="KW-1185">Reference proteome</keyword>
<evidence type="ECO:0000256" key="6">
    <source>
        <dbReference type="SAM" id="MobiDB-lite"/>
    </source>
</evidence>
<dbReference type="STRING" id="2094558.A0A314Y050"/>
<evidence type="ECO:0000256" key="3">
    <source>
        <dbReference type="ARBA" id="ARBA00023125"/>
    </source>
</evidence>
<dbReference type="Proteomes" id="UP000250321">
    <property type="component" value="Unassembled WGS sequence"/>
</dbReference>
<evidence type="ECO:0000256" key="1">
    <source>
        <dbReference type="ARBA" id="ARBA00004123"/>
    </source>
</evidence>
<dbReference type="PANTHER" id="PTHR31384:SF25">
    <property type="entry name" value="AUXIN RESPONSE FACTOR"/>
    <property type="match status" value="1"/>
</dbReference>
<sequence length="244" mass="26986">MAPRATAGVEGLGATTVNIAERESSGCSDGSAFPAAAAAANMYKRDEKDDSYTRLWHACAGPNVYVPRPGEKVFYFPQGHVEQVEAYANEDGKMEMPIYNLPSKILCNVVCVLLKAEVHTDEVFAQITLLPLTEQEQLSLDEENNQPVPQSTSTRSFSKTLTPSDTSTHGGFSVPKRQADECLPPLDMSQQPPVQELVARDLQGFEWHFRHIFRGIFKFRHSQTSNCGSSLSIIIRTYKSETDA</sequence>
<organism evidence="7 8">
    <name type="scientific">Prunus yedoensis var. nudiflora</name>
    <dbReference type="NCBI Taxonomy" id="2094558"/>
    <lineage>
        <taxon>Eukaryota</taxon>
        <taxon>Viridiplantae</taxon>
        <taxon>Streptophyta</taxon>
        <taxon>Embryophyta</taxon>
        <taxon>Tracheophyta</taxon>
        <taxon>Spermatophyta</taxon>
        <taxon>Magnoliopsida</taxon>
        <taxon>eudicotyledons</taxon>
        <taxon>Gunneridae</taxon>
        <taxon>Pentapetalae</taxon>
        <taxon>rosids</taxon>
        <taxon>fabids</taxon>
        <taxon>Rosales</taxon>
        <taxon>Rosaceae</taxon>
        <taxon>Amygdaloideae</taxon>
        <taxon>Amygdaleae</taxon>
        <taxon>Prunus</taxon>
    </lineage>
</organism>
<proteinExistence type="predicted"/>
<comment type="subcellular location">
    <subcellularLocation>
        <location evidence="1">Nucleus</location>
    </subcellularLocation>
</comment>
<dbReference type="GO" id="GO:0009725">
    <property type="term" value="P:response to hormone"/>
    <property type="evidence" value="ECO:0007669"/>
    <property type="project" value="InterPro"/>
</dbReference>
<keyword evidence="2" id="KW-0805">Transcription regulation</keyword>
<keyword evidence="5" id="KW-0539">Nucleus</keyword>
<gene>
    <name evidence="7" type="ORF">Pyn_28538</name>
</gene>
<feature type="region of interest" description="Disordered" evidence="6">
    <location>
        <begin position="138"/>
        <end position="173"/>
    </location>
</feature>
<dbReference type="SUPFAM" id="SSF101936">
    <property type="entry name" value="DNA-binding pseudobarrel domain"/>
    <property type="match status" value="1"/>
</dbReference>
<dbReference type="Gene3D" id="2.40.330.10">
    <property type="entry name" value="DNA-binding pseudobarrel domain"/>
    <property type="match status" value="1"/>
</dbReference>
<evidence type="ECO:0000313" key="7">
    <source>
        <dbReference type="EMBL" id="PQP97157.1"/>
    </source>
</evidence>
<reference evidence="7 8" key="1">
    <citation type="submission" date="2018-02" db="EMBL/GenBank/DDBJ databases">
        <title>Draft genome of wild Prunus yedoensis var. nudiflora.</title>
        <authorList>
            <person name="Baek S."/>
            <person name="Kim J.-H."/>
            <person name="Choi K."/>
            <person name="Kim G.-B."/>
            <person name="Cho A."/>
            <person name="Jang H."/>
            <person name="Shin C.-H."/>
            <person name="Yu H.-J."/>
            <person name="Mun J.-H."/>
        </authorList>
    </citation>
    <scope>NUCLEOTIDE SEQUENCE [LARGE SCALE GENOMIC DNA]</scope>
    <source>
        <strain evidence="8">cv. Jeju island</strain>
        <tissue evidence="7">Leaf</tissue>
    </source>
</reference>
<dbReference type="GO" id="GO:0006355">
    <property type="term" value="P:regulation of DNA-templated transcription"/>
    <property type="evidence" value="ECO:0007669"/>
    <property type="project" value="InterPro"/>
</dbReference>
<dbReference type="PANTHER" id="PTHR31384">
    <property type="entry name" value="AUXIN RESPONSE FACTOR 4-RELATED"/>
    <property type="match status" value="1"/>
</dbReference>
<protein>
    <submittedName>
        <fullName evidence="7">Auxin response factor 1-like</fullName>
    </submittedName>
</protein>
<dbReference type="GO" id="GO:0003677">
    <property type="term" value="F:DNA binding"/>
    <property type="evidence" value="ECO:0007669"/>
    <property type="project" value="UniProtKB-KW"/>
</dbReference>
<dbReference type="EMBL" id="PJQY01002006">
    <property type="protein sequence ID" value="PQP97157.1"/>
    <property type="molecule type" value="Genomic_DNA"/>
</dbReference>
<dbReference type="InterPro" id="IPR015300">
    <property type="entry name" value="DNA-bd_pseudobarrel_sf"/>
</dbReference>
<keyword evidence="3" id="KW-0238">DNA-binding</keyword>
<dbReference type="GO" id="GO:0005634">
    <property type="term" value="C:nucleus"/>
    <property type="evidence" value="ECO:0007669"/>
    <property type="project" value="UniProtKB-SubCell"/>
</dbReference>
<dbReference type="InterPro" id="IPR044835">
    <property type="entry name" value="ARF_plant"/>
</dbReference>
<evidence type="ECO:0000256" key="5">
    <source>
        <dbReference type="ARBA" id="ARBA00023242"/>
    </source>
</evidence>
<comment type="caution">
    <text evidence="7">The sequence shown here is derived from an EMBL/GenBank/DDBJ whole genome shotgun (WGS) entry which is preliminary data.</text>
</comment>
<keyword evidence="4" id="KW-0804">Transcription</keyword>
<dbReference type="CDD" id="cd10017">
    <property type="entry name" value="B3_DNA"/>
    <property type="match status" value="1"/>
</dbReference>
<feature type="compositionally biased region" description="Polar residues" evidence="6">
    <location>
        <begin position="145"/>
        <end position="170"/>
    </location>
</feature>
<evidence type="ECO:0000256" key="4">
    <source>
        <dbReference type="ARBA" id="ARBA00023163"/>
    </source>
</evidence>
<dbReference type="AlphaFoldDB" id="A0A314Y050"/>
<evidence type="ECO:0000256" key="2">
    <source>
        <dbReference type="ARBA" id="ARBA00023015"/>
    </source>
</evidence>
<name>A0A314Y050_PRUYE</name>
<evidence type="ECO:0000313" key="8">
    <source>
        <dbReference type="Proteomes" id="UP000250321"/>
    </source>
</evidence>
<accession>A0A314Y050</accession>